<feature type="compositionally biased region" description="Basic and acidic residues" evidence="1">
    <location>
        <begin position="12"/>
        <end position="50"/>
    </location>
</feature>
<organism evidence="2">
    <name type="scientific">Longilinea arvoryzae</name>
    <dbReference type="NCBI Taxonomy" id="360412"/>
    <lineage>
        <taxon>Bacteria</taxon>
        <taxon>Bacillati</taxon>
        <taxon>Chloroflexota</taxon>
        <taxon>Anaerolineae</taxon>
        <taxon>Anaerolineales</taxon>
        <taxon>Anaerolineaceae</taxon>
        <taxon>Longilinea</taxon>
    </lineage>
</organism>
<reference evidence="2" key="1">
    <citation type="submission" date="2015-07" db="EMBL/GenBank/DDBJ databases">
        <title>Draft Genome Sequences of Anaerolinea thermolimosa IMO-1, Bellilinea caldifistulae GOMI-1, Leptolinea tardivitalis YMTK-2, Levilinea saccharolytica KIBI-1,Longilinea arvoryzae KOME-1, Previously Described as Members of the Anaerolineaceae (Chloroflexi).</title>
        <authorList>
            <person name="Sekiguchi Y."/>
            <person name="Ohashi A."/>
            <person name="Matsuura N."/>
            <person name="Tourlousse M.D."/>
        </authorList>
    </citation>
    <scope>NUCLEOTIDE SEQUENCE [LARGE SCALE GENOMIC DNA]</scope>
    <source>
        <strain evidence="2">KOME-1</strain>
    </source>
</reference>
<protein>
    <submittedName>
        <fullName evidence="2">Uncharacterized protein</fullName>
    </submittedName>
</protein>
<keyword evidence="3" id="KW-1185">Reference proteome</keyword>
<name>A0A0S7BH25_9CHLR</name>
<dbReference type="EMBL" id="DF967972">
    <property type="protein sequence ID" value="GAP13830.1"/>
    <property type="molecule type" value="Genomic_DNA"/>
</dbReference>
<evidence type="ECO:0000313" key="3">
    <source>
        <dbReference type="Proteomes" id="UP000055060"/>
    </source>
</evidence>
<accession>A0A0S7BH25</accession>
<dbReference type="STRING" id="360412.LARV_01586"/>
<evidence type="ECO:0000313" key="2">
    <source>
        <dbReference type="EMBL" id="GAP13830.1"/>
    </source>
</evidence>
<proteinExistence type="predicted"/>
<evidence type="ECO:0000256" key="1">
    <source>
        <dbReference type="SAM" id="MobiDB-lite"/>
    </source>
</evidence>
<sequence>MLIFIPVNSNRLADRPGKGTPSQDRRNREHQTSGNKKQEGHHFVFSFYER</sequence>
<gene>
    <name evidence="2" type="ORF">LARV_01586</name>
</gene>
<dbReference type="Proteomes" id="UP000055060">
    <property type="component" value="Unassembled WGS sequence"/>
</dbReference>
<dbReference type="AlphaFoldDB" id="A0A0S7BH25"/>
<feature type="region of interest" description="Disordered" evidence="1">
    <location>
        <begin position="1"/>
        <end position="50"/>
    </location>
</feature>